<keyword evidence="1" id="KW-0472">Membrane</keyword>
<reference evidence="2" key="1">
    <citation type="journal article" date="2013" name="J. Plant Res.">
        <title>Effect of fungi and light on seed germination of three Opuntia species from semiarid lands of central Mexico.</title>
        <authorList>
            <person name="Delgado-Sanchez P."/>
            <person name="Jimenez-Bremont J.F."/>
            <person name="Guerrero-Gonzalez Mde L."/>
            <person name="Flores J."/>
        </authorList>
    </citation>
    <scope>NUCLEOTIDE SEQUENCE</scope>
    <source>
        <tissue evidence="2">Cladode</tissue>
    </source>
</reference>
<protein>
    <submittedName>
        <fullName evidence="2">Uncharacterized protein</fullName>
    </submittedName>
</protein>
<organism evidence="2">
    <name type="scientific">Opuntia streptacantha</name>
    <name type="common">Prickly pear cactus</name>
    <name type="synonym">Opuntia cardona</name>
    <dbReference type="NCBI Taxonomy" id="393608"/>
    <lineage>
        <taxon>Eukaryota</taxon>
        <taxon>Viridiplantae</taxon>
        <taxon>Streptophyta</taxon>
        <taxon>Embryophyta</taxon>
        <taxon>Tracheophyta</taxon>
        <taxon>Spermatophyta</taxon>
        <taxon>Magnoliopsida</taxon>
        <taxon>eudicotyledons</taxon>
        <taxon>Gunneridae</taxon>
        <taxon>Pentapetalae</taxon>
        <taxon>Caryophyllales</taxon>
        <taxon>Cactineae</taxon>
        <taxon>Cactaceae</taxon>
        <taxon>Opuntioideae</taxon>
        <taxon>Opuntia</taxon>
    </lineage>
</organism>
<dbReference type="EMBL" id="GISG01118544">
    <property type="protein sequence ID" value="MBA4640316.1"/>
    <property type="molecule type" value="Transcribed_RNA"/>
</dbReference>
<name>A0A7C8ZDE6_OPUST</name>
<keyword evidence="1" id="KW-0812">Transmembrane</keyword>
<feature type="transmembrane region" description="Helical" evidence="1">
    <location>
        <begin position="40"/>
        <end position="58"/>
    </location>
</feature>
<accession>A0A7C8ZDE6</accession>
<evidence type="ECO:0000313" key="2">
    <source>
        <dbReference type="EMBL" id="MBA4640316.1"/>
    </source>
</evidence>
<evidence type="ECO:0000256" key="1">
    <source>
        <dbReference type="SAM" id="Phobius"/>
    </source>
</evidence>
<proteinExistence type="predicted"/>
<dbReference type="AlphaFoldDB" id="A0A7C8ZDE6"/>
<sequence length="108" mass="11922">MPTTLPTSRPPFCLLPSHRLALTPQPSRCPLPSMAKRASLIPLLVVLLMILLSCGTIYSRDLRTNDAEPLKITRCYPQPIACTIEGCSAYCDGDPDVFCKPNLCCCRR</sequence>
<keyword evidence="1" id="KW-1133">Transmembrane helix</keyword>
<reference evidence="2" key="2">
    <citation type="submission" date="2020-07" db="EMBL/GenBank/DDBJ databases">
        <authorList>
            <person name="Vera ALvarez R."/>
            <person name="Arias-Moreno D.M."/>
            <person name="Jimenez-Jacinto V."/>
            <person name="Jimenez-Bremont J.F."/>
            <person name="Swaminathan K."/>
            <person name="Moose S.P."/>
            <person name="Guerrero-Gonzalez M.L."/>
            <person name="Marino-Ramirez L."/>
            <person name="Landsman D."/>
            <person name="Rodriguez-Kessler M."/>
            <person name="Delgado-Sanchez P."/>
        </authorList>
    </citation>
    <scope>NUCLEOTIDE SEQUENCE</scope>
    <source>
        <tissue evidence="2">Cladode</tissue>
    </source>
</reference>